<name>Q8FT16_COREF</name>
<evidence type="ECO:0000256" key="4">
    <source>
        <dbReference type="ARBA" id="ARBA00023014"/>
    </source>
</evidence>
<dbReference type="Proteomes" id="UP000001409">
    <property type="component" value="Chromosome"/>
</dbReference>
<dbReference type="SUPFAM" id="SSF50022">
    <property type="entry name" value="ISP domain"/>
    <property type="match status" value="1"/>
</dbReference>
<evidence type="ECO:0000256" key="1">
    <source>
        <dbReference type="ARBA" id="ARBA00022714"/>
    </source>
</evidence>
<organism evidence="6 7">
    <name type="scientific">Corynebacterium efficiens (strain DSM 44549 / YS-314 / AJ 12310 / JCM 11189 / NBRC 100395)</name>
    <dbReference type="NCBI Taxonomy" id="196164"/>
    <lineage>
        <taxon>Bacteria</taxon>
        <taxon>Bacillati</taxon>
        <taxon>Actinomycetota</taxon>
        <taxon>Actinomycetes</taxon>
        <taxon>Mycobacteriales</taxon>
        <taxon>Corynebacteriaceae</taxon>
        <taxon>Corynebacterium</taxon>
    </lineage>
</organism>
<keyword evidence="1" id="KW-0001">2Fe-2S</keyword>
<evidence type="ECO:0000256" key="2">
    <source>
        <dbReference type="ARBA" id="ARBA00022723"/>
    </source>
</evidence>
<evidence type="ECO:0000256" key="3">
    <source>
        <dbReference type="ARBA" id="ARBA00023004"/>
    </source>
</evidence>
<dbReference type="HOGENOM" id="CLU_055690_1_4_11"/>
<accession>Q8FT16</accession>
<evidence type="ECO:0000259" key="5">
    <source>
        <dbReference type="PROSITE" id="PS51296"/>
    </source>
</evidence>
<proteinExistence type="predicted"/>
<dbReference type="PROSITE" id="PS51296">
    <property type="entry name" value="RIESKE"/>
    <property type="match status" value="1"/>
</dbReference>
<dbReference type="Pfam" id="PF00355">
    <property type="entry name" value="Rieske"/>
    <property type="match status" value="1"/>
</dbReference>
<dbReference type="GO" id="GO:0046872">
    <property type="term" value="F:metal ion binding"/>
    <property type="evidence" value="ECO:0007669"/>
    <property type="project" value="UniProtKB-KW"/>
</dbReference>
<dbReference type="GO" id="GO:0016705">
    <property type="term" value="F:oxidoreductase activity, acting on paired donors, with incorporation or reduction of molecular oxygen"/>
    <property type="evidence" value="ECO:0007669"/>
    <property type="project" value="UniProtKB-ARBA"/>
</dbReference>
<evidence type="ECO:0000313" key="6">
    <source>
        <dbReference type="EMBL" id="BAC19686.1"/>
    </source>
</evidence>
<dbReference type="AlphaFoldDB" id="Q8FT16"/>
<dbReference type="EMBL" id="BA000035">
    <property type="protein sequence ID" value="BAC19686.1"/>
    <property type="molecule type" value="Genomic_DNA"/>
</dbReference>
<dbReference type="STRING" id="196164.gene:10743326"/>
<protein>
    <submittedName>
        <fullName evidence="6">Putative iron-sulfur protein</fullName>
    </submittedName>
</protein>
<dbReference type="eggNOG" id="COG2146">
    <property type="taxonomic scope" value="Bacteria"/>
</dbReference>
<sequence>MCCCSVVLQTSGGLLLVLGAGTGDTGSMNTSLPACSRRTFLLGTATTFAGAFLAACGSNPPKEIEATEVPVGSAVILGSVIIAQPTEGEFVAYSSACPHQGQFITKVEGDVVTCTKHNSKFSIMDGSLISGPATSGLREANLTQEGDTLSASVV</sequence>
<reference evidence="6 7" key="1">
    <citation type="journal article" date="2003" name="Genome Res.">
        <title>Comparative complete genome sequence analysis of the amino acid replacements responsible for the thermostability of Corynebacterium efficiens.</title>
        <authorList>
            <person name="Nishio Y."/>
            <person name="Nakamura Y."/>
            <person name="Kawarabayasi Y."/>
            <person name="Usuda Y."/>
            <person name="Kimura E."/>
            <person name="Sugimoto S."/>
            <person name="Matsui K."/>
            <person name="Yamagishi A."/>
            <person name="Kikuchi H."/>
            <person name="Ikeo K."/>
            <person name="Gojobori T."/>
        </authorList>
    </citation>
    <scope>NUCLEOTIDE SEQUENCE [LARGE SCALE GENOMIC DNA]</scope>
    <source>
        <strain evidence="7">DSM 44549 / YS-314 / AJ 12310 / JCM 11189 / NBRC 100395</strain>
    </source>
</reference>
<keyword evidence="4" id="KW-0411">Iron-sulfur</keyword>
<keyword evidence="2" id="KW-0479">Metal-binding</keyword>
<dbReference type="KEGG" id="cef:CE2876"/>
<keyword evidence="7" id="KW-1185">Reference proteome</keyword>
<feature type="domain" description="Rieske" evidence="5">
    <location>
        <begin position="61"/>
        <end position="151"/>
    </location>
</feature>
<dbReference type="Gene3D" id="2.102.10.10">
    <property type="entry name" value="Rieske [2Fe-2S] iron-sulphur domain"/>
    <property type="match status" value="1"/>
</dbReference>
<evidence type="ECO:0000313" key="7">
    <source>
        <dbReference type="Proteomes" id="UP000001409"/>
    </source>
</evidence>
<dbReference type="InterPro" id="IPR017941">
    <property type="entry name" value="Rieske_2Fe-2S"/>
</dbReference>
<dbReference type="GO" id="GO:0004497">
    <property type="term" value="F:monooxygenase activity"/>
    <property type="evidence" value="ECO:0007669"/>
    <property type="project" value="UniProtKB-ARBA"/>
</dbReference>
<dbReference type="GO" id="GO:0051537">
    <property type="term" value="F:2 iron, 2 sulfur cluster binding"/>
    <property type="evidence" value="ECO:0007669"/>
    <property type="project" value="UniProtKB-KW"/>
</dbReference>
<keyword evidence="3" id="KW-0408">Iron</keyword>
<dbReference type="InterPro" id="IPR036922">
    <property type="entry name" value="Rieske_2Fe-2S_sf"/>
</dbReference>
<dbReference type="CDD" id="cd03467">
    <property type="entry name" value="Rieske"/>
    <property type="match status" value="1"/>
</dbReference>